<dbReference type="GO" id="GO:0005794">
    <property type="term" value="C:Golgi apparatus"/>
    <property type="evidence" value="ECO:0007669"/>
    <property type="project" value="TreeGrafter"/>
</dbReference>
<dbReference type="GO" id="GO:0031902">
    <property type="term" value="C:late endosome membrane"/>
    <property type="evidence" value="ECO:0007669"/>
    <property type="project" value="TreeGrafter"/>
</dbReference>
<proteinExistence type="predicted"/>
<dbReference type="GO" id="GO:0005886">
    <property type="term" value="C:plasma membrane"/>
    <property type="evidence" value="ECO:0007669"/>
    <property type="project" value="TreeGrafter"/>
</dbReference>
<dbReference type="OrthoDB" id="6357215at2759"/>
<dbReference type="InterPro" id="IPR006342">
    <property type="entry name" value="FkbM_mtfrase"/>
</dbReference>
<reference evidence="2" key="2">
    <citation type="journal article" date="2018" name="Environ. Sci. Technol.">
        <title>The Toxicogenome of Hyalella azteca: A Model for Sediment Ecotoxicology and Evolutionary Toxicology.</title>
        <authorList>
            <person name="Poynton H.C."/>
            <person name="Hasenbein S."/>
            <person name="Benoit J.B."/>
            <person name="Sepulveda M.S."/>
            <person name="Poelchau M.F."/>
            <person name="Hughes D.S.T."/>
            <person name="Murali S.C."/>
            <person name="Chen S."/>
            <person name="Glastad K.M."/>
            <person name="Goodisman M.A.D."/>
            <person name="Werren J.H."/>
            <person name="Vineis J.H."/>
            <person name="Bowen J.L."/>
            <person name="Friedrich M."/>
            <person name="Jones J."/>
            <person name="Robertson H.M."/>
            <person name="Feyereisen R."/>
            <person name="Mechler-Hickson A."/>
            <person name="Mathers N."/>
            <person name="Lee C.E."/>
            <person name="Colbourne J.K."/>
            <person name="Biales A."/>
            <person name="Johnston J.S."/>
            <person name="Wellborn G.A."/>
            <person name="Rosendale A.J."/>
            <person name="Cridge A.G."/>
            <person name="Munoz-Torres M.C."/>
            <person name="Bain P.A."/>
            <person name="Manny A.R."/>
            <person name="Major K.M."/>
            <person name="Lambert F.N."/>
            <person name="Vulpe C.D."/>
            <person name="Tuck P."/>
            <person name="Blalock B.J."/>
            <person name="Lin Y.Y."/>
            <person name="Smith M.E."/>
            <person name="Ochoa-Acuna H."/>
            <person name="Chen M.M."/>
            <person name="Childers C.P."/>
            <person name="Qu J."/>
            <person name="Dugan S."/>
            <person name="Lee S.L."/>
            <person name="Chao H."/>
            <person name="Dinh H."/>
            <person name="Han Y."/>
            <person name="Doddapaneni H."/>
            <person name="Worley K.C."/>
            <person name="Muzny D.M."/>
            <person name="Gibbs R.A."/>
            <person name="Richards S."/>
        </authorList>
    </citation>
    <scope>NUCLEOTIDE SEQUENCE</scope>
    <source>
        <strain evidence="2">HAZT.00-mixed</strain>
        <tissue evidence="2">Whole organism</tissue>
    </source>
</reference>
<evidence type="ECO:0000259" key="1">
    <source>
        <dbReference type="Pfam" id="PF05050"/>
    </source>
</evidence>
<dbReference type="GO" id="GO:0006888">
    <property type="term" value="P:endoplasmic reticulum to Golgi vesicle-mediated transport"/>
    <property type="evidence" value="ECO:0007669"/>
    <property type="project" value="TreeGrafter"/>
</dbReference>
<dbReference type="AlphaFoldDB" id="A0A6A0GTU7"/>
<sequence length="230" mass="25608">MNTQYGPPPTEENSLAALSSVPGSATSPVTIDLLRRYFLLPPSEAPYNLDNANEQNPSMGQAQVIDRILKEQRGGFFVECGGLDGELRSNTLFFERFRGWKGLVVFAQNSNRGHIYDVESYDDAPAKGLVNVQCFPFISYMKALNVTTVDYFSLDVEGAEYKVLQSIPWDDVDIKTLSVEYLHDVEGKAAIRKLLLANGYSVFTEVSAAFNLANDFIFVKNNLLSEDPSR</sequence>
<dbReference type="PANTHER" id="PTHR34009">
    <property type="entry name" value="PROTEIN STAR"/>
    <property type="match status" value="1"/>
</dbReference>
<name>A0A6A0GTU7_HYAAZ</name>
<dbReference type="GO" id="GO:0005789">
    <property type="term" value="C:endoplasmic reticulum membrane"/>
    <property type="evidence" value="ECO:0007669"/>
    <property type="project" value="TreeGrafter"/>
</dbReference>
<dbReference type="Proteomes" id="UP000711488">
    <property type="component" value="Unassembled WGS sequence"/>
</dbReference>
<feature type="domain" description="Methyltransferase FkbM" evidence="1">
    <location>
        <begin position="129"/>
        <end position="201"/>
    </location>
</feature>
<comment type="caution">
    <text evidence="2">The sequence shown here is derived from an EMBL/GenBank/DDBJ whole genome shotgun (WGS) entry which is preliminary data.</text>
</comment>
<reference evidence="2" key="3">
    <citation type="submission" date="2019-06" db="EMBL/GenBank/DDBJ databases">
        <authorList>
            <person name="Poynton C."/>
            <person name="Hasenbein S."/>
            <person name="Benoit J.B."/>
            <person name="Sepulveda M.S."/>
            <person name="Poelchau M.F."/>
            <person name="Murali S.C."/>
            <person name="Chen S."/>
            <person name="Glastad K.M."/>
            <person name="Werren J.H."/>
            <person name="Vineis J.H."/>
            <person name="Bowen J.L."/>
            <person name="Friedrich M."/>
            <person name="Jones J."/>
            <person name="Robertson H.M."/>
            <person name="Feyereisen R."/>
            <person name="Mechler-Hickson A."/>
            <person name="Mathers N."/>
            <person name="Lee C.E."/>
            <person name="Colbourne J.K."/>
            <person name="Biales A."/>
            <person name="Johnston J.S."/>
            <person name="Wellborn G.A."/>
            <person name="Rosendale A.J."/>
            <person name="Cridge A.G."/>
            <person name="Munoz-Torres M.C."/>
            <person name="Bain P.A."/>
            <person name="Manny A.R."/>
            <person name="Major K.M."/>
            <person name="Lambert F.N."/>
            <person name="Vulpe C.D."/>
            <person name="Tuck P."/>
            <person name="Blalock B.J."/>
            <person name="Lin Y.-Y."/>
            <person name="Smith M.E."/>
            <person name="Ochoa-Acuna H."/>
            <person name="Chen M.-J.M."/>
            <person name="Childers C.P."/>
            <person name="Qu J."/>
            <person name="Dugan S."/>
            <person name="Lee S.L."/>
            <person name="Chao H."/>
            <person name="Dinh H."/>
            <person name="Han Y."/>
            <person name="Doddapaneni H."/>
            <person name="Worley K.C."/>
            <person name="Muzny D.M."/>
            <person name="Gibbs R.A."/>
            <person name="Richards S."/>
        </authorList>
    </citation>
    <scope>NUCLEOTIDE SEQUENCE</scope>
    <source>
        <strain evidence="2">HAZT.00-mixed</strain>
        <tissue evidence="2">Whole organism</tissue>
    </source>
</reference>
<organism evidence="2">
    <name type="scientific">Hyalella azteca</name>
    <name type="common">Amphipod</name>
    <dbReference type="NCBI Taxonomy" id="294128"/>
    <lineage>
        <taxon>Eukaryota</taxon>
        <taxon>Metazoa</taxon>
        <taxon>Ecdysozoa</taxon>
        <taxon>Arthropoda</taxon>
        <taxon>Crustacea</taxon>
        <taxon>Multicrustacea</taxon>
        <taxon>Malacostraca</taxon>
        <taxon>Eumalacostraca</taxon>
        <taxon>Peracarida</taxon>
        <taxon>Amphipoda</taxon>
        <taxon>Senticaudata</taxon>
        <taxon>Talitrida</taxon>
        <taxon>Talitroidea</taxon>
        <taxon>Hyalellidae</taxon>
        <taxon>Hyalella</taxon>
    </lineage>
</organism>
<dbReference type="EMBL" id="JQDR03014273">
    <property type="protein sequence ID" value="KAA0188379.1"/>
    <property type="molecule type" value="Genomic_DNA"/>
</dbReference>
<gene>
    <name evidence="2" type="ORF">HAZT_HAZT007281</name>
</gene>
<evidence type="ECO:0000313" key="2">
    <source>
        <dbReference type="EMBL" id="KAA0188379.1"/>
    </source>
</evidence>
<dbReference type="InterPro" id="IPR029063">
    <property type="entry name" value="SAM-dependent_MTases_sf"/>
</dbReference>
<dbReference type="PANTHER" id="PTHR34009:SF2">
    <property type="entry name" value="PROTEIN STAR"/>
    <property type="match status" value="1"/>
</dbReference>
<dbReference type="InterPro" id="IPR053202">
    <property type="entry name" value="EGF_Rcpt_Signaling_Reg"/>
</dbReference>
<dbReference type="SUPFAM" id="SSF53335">
    <property type="entry name" value="S-adenosyl-L-methionine-dependent methyltransferases"/>
    <property type="match status" value="1"/>
</dbReference>
<protein>
    <recommendedName>
        <fullName evidence="1">Methyltransferase FkbM domain-containing protein</fullName>
    </recommendedName>
</protein>
<reference evidence="2" key="1">
    <citation type="submission" date="2014-08" db="EMBL/GenBank/DDBJ databases">
        <authorList>
            <person name="Murali S."/>
            <person name="Richards S."/>
            <person name="Bandaranaike D."/>
            <person name="Bellair M."/>
            <person name="Blankenburg K."/>
            <person name="Chao H."/>
            <person name="Dinh H."/>
            <person name="Doddapaneni H."/>
            <person name="Dugan-Rocha S."/>
            <person name="Elkadiri S."/>
            <person name="Gnanaolivu R."/>
            <person name="Hughes D."/>
            <person name="Lee S."/>
            <person name="Li M."/>
            <person name="Ming W."/>
            <person name="Munidasa M."/>
            <person name="Muniz J."/>
            <person name="Nguyen L."/>
            <person name="Osuji N."/>
            <person name="Pu L.-L."/>
            <person name="Puazo M."/>
            <person name="Skinner E."/>
            <person name="Qu C."/>
            <person name="Quiroz J."/>
            <person name="Raj R."/>
            <person name="Weissenberger G."/>
            <person name="Xin Y."/>
            <person name="Zou X."/>
            <person name="Han Y."/>
            <person name="Worley K."/>
            <person name="Muzny D."/>
            <person name="Gibbs R."/>
        </authorList>
    </citation>
    <scope>NUCLEOTIDE SEQUENCE</scope>
    <source>
        <strain evidence="2">HAZT.00-mixed</strain>
        <tissue evidence="2">Whole organism</tissue>
    </source>
</reference>
<dbReference type="GO" id="GO:0016197">
    <property type="term" value="P:endosomal transport"/>
    <property type="evidence" value="ECO:0007669"/>
    <property type="project" value="TreeGrafter"/>
</dbReference>
<dbReference type="Pfam" id="PF05050">
    <property type="entry name" value="Methyltransf_21"/>
    <property type="match status" value="1"/>
</dbReference>
<accession>A0A6A0GTU7</accession>